<dbReference type="RefSeq" id="WP_079870599.1">
    <property type="nucleotide sequence ID" value="NZ_FERR01000003.1"/>
</dbReference>
<dbReference type="AlphaFoldDB" id="A0AB33TZV6"/>
<organism evidence="1 2">
    <name type="scientific">Neisseria meningitidis</name>
    <dbReference type="NCBI Taxonomy" id="487"/>
    <lineage>
        <taxon>Bacteria</taxon>
        <taxon>Pseudomonadati</taxon>
        <taxon>Pseudomonadota</taxon>
        <taxon>Betaproteobacteria</taxon>
        <taxon>Neisseriales</taxon>
        <taxon>Neisseriaceae</taxon>
        <taxon>Neisseria</taxon>
    </lineage>
</organism>
<comment type="caution">
    <text evidence="1">The sequence shown here is derived from an EMBL/GenBank/DDBJ whole genome shotgun (WGS) entry which is preliminary data.</text>
</comment>
<protein>
    <recommendedName>
        <fullName evidence="3">Phage associated protein</fullName>
    </recommendedName>
</protein>
<accession>A0AB33TZV6</accession>
<dbReference type="EMBL" id="FEVP01000024">
    <property type="protein sequence ID" value="CWQ00139.1"/>
    <property type="molecule type" value="Genomic_DNA"/>
</dbReference>
<evidence type="ECO:0000313" key="1">
    <source>
        <dbReference type="EMBL" id="CWQ00139.1"/>
    </source>
</evidence>
<evidence type="ECO:0000313" key="2">
    <source>
        <dbReference type="Proteomes" id="UP000072443"/>
    </source>
</evidence>
<proteinExistence type="predicted"/>
<sequence length="109" mass="12278">MEKIHFEWYRGDDELETLVFDSEGEPMDFAGCDFAMDIVPEHGAVIRLSLSDGISVAENRVQIAVSHDKTDGVGWRTATYDLQMTDGTGRVKTLCFGRIRLTHDVTRQV</sequence>
<gene>
    <name evidence="1" type="ORF">ERS514591_01684</name>
</gene>
<dbReference type="Proteomes" id="UP000072443">
    <property type="component" value="Unassembled WGS sequence"/>
</dbReference>
<evidence type="ECO:0008006" key="3">
    <source>
        <dbReference type="Google" id="ProtNLM"/>
    </source>
</evidence>
<reference evidence="1 2" key="1">
    <citation type="submission" date="2016-02" db="EMBL/GenBank/DDBJ databases">
        <authorList>
            <consortium name="Pathogen Informatics"/>
        </authorList>
    </citation>
    <scope>NUCLEOTIDE SEQUENCE [LARGE SCALE GENOMIC DNA]</scope>
    <source>
        <strain evidence="1 2">2842STDY5881269</strain>
    </source>
</reference>
<name>A0AB33TZV6_NEIME</name>